<organism evidence="1 2">
    <name type="scientific">Bradyrhizobium betae</name>
    <dbReference type="NCBI Taxonomy" id="244734"/>
    <lineage>
        <taxon>Bacteria</taxon>
        <taxon>Pseudomonadati</taxon>
        <taxon>Pseudomonadota</taxon>
        <taxon>Alphaproteobacteria</taxon>
        <taxon>Hyphomicrobiales</taxon>
        <taxon>Nitrobacteraceae</taxon>
        <taxon>Bradyrhizobium</taxon>
    </lineage>
</organism>
<proteinExistence type="predicted"/>
<gene>
    <name evidence="1" type="ORF">B5V03_28615</name>
</gene>
<accession>A0A4V1P4N3</accession>
<reference evidence="1 2" key="1">
    <citation type="submission" date="2017-03" db="EMBL/GenBank/DDBJ databases">
        <authorList>
            <person name="Safronova V.I."/>
            <person name="Sazanova A.L."/>
            <person name="Chirak E.R."/>
        </authorList>
    </citation>
    <scope>NUCLEOTIDE SEQUENCE [LARGE SCALE GENOMIC DNA]</scope>
    <source>
        <strain evidence="1 2">Opo-243</strain>
    </source>
</reference>
<dbReference type="EMBL" id="MZXW01000038">
    <property type="protein sequence ID" value="RXT40307.1"/>
    <property type="molecule type" value="Genomic_DNA"/>
</dbReference>
<sequence>MQTVAERILQYAHALPEGTLIGAKDALHLGSRAAIDQALKRLSERNELMRLAQGFYVLPVKTRFGVRAPEAEKVVQALASRRAETIVPHGAAAANALGLTTQVPTKLIYLTSGPDREFKLGAQTVEMRHAPDWMLLPTKPAAGQAIRALDWLGERQANEALRTLKQKLSENTLQDLVAVRAALPSWMSKSISRSLLSYG</sequence>
<dbReference type="RefSeq" id="WP_129273781.1">
    <property type="nucleotide sequence ID" value="NZ_MZXW01000038.1"/>
</dbReference>
<dbReference type="Pfam" id="PF19570">
    <property type="entry name" value="DUF6088"/>
    <property type="match status" value="1"/>
</dbReference>
<dbReference type="OrthoDB" id="583588at2"/>
<keyword evidence="2" id="KW-1185">Reference proteome</keyword>
<evidence type="ECO:0008006" key="3">
    <source>
        <dbReference type="Google" id="ProtNLM"/>
    </source>
</evidence>
<name>A0A4V1P4N3_9BRAD</name>
<evidence type="ECO:0000313" key="2">
    <source>
        <dbReference type="Proteomes" id="UP000290819"/>
    </source>
</evidence>
<comment type="caution">
    <text evidence="1">The sequence shown here is derived from an EMBL/GenBank/DDBJ whole genome shotgun (WGS) entry which is preliminary data.</text>
</comment>
<dbReference type="AlphaFoldDB" id="A0A4V1P4N3"/>
<dbReference type="Proteomes" id="UP000290819">
    <property type="component" value="Unassembled WGS sequence"/>
</dbReference>
<protein>
    <recommendedName>
        <fullName evidence="3">Type IV toxin-antitoxin system AbiEi family antitoxin domain-containing protein</fullName>
    </recommendedName>
</protein>
<evidence type="ECO:0000313" key="1">
    <source>
        <dbReference type="EMBL" id="RXT40307.1"/>
    </source>
</evidence>
<dbReference type="InterPro" id="IPR045738">
    <property type="entry name" value="DUF6088"/>
</dbReference>